<evidence type="ECO:0000313" key="1">
    <source>
        <dbReference type="EMBL" id="TDT87838.1"/>
    </source>
</evidence>
<dbReference type="InterPro" id="IPR021838">
    <property type="entry name" value="DUF3431"/>
</dbReference>
<dbReference type="EMBL" id="SOBK01000007">
    <property type="protein sequence ID" value="TDT87838.1"/>
    <property type="molecule type" value="Genomic_DNA"/>
</dbReference>
<dbReference type="PANTHER" id="PTHR37490">
    <property type="entry name" value="EXPRESSED PROTEIN"/>
    <property type="match status" value="1"/>
</dbReference>
<sequence length="221" mass="25744">MRDDLMVIIARYREDVSWADELGFDHVVYDKSGDPVQNARPLPNIGREAHTYFSHIVAEYDRLAPMNVFLQGDPFDHLDDHGRAIVETLRNRLADIADHRVPFKGLAWFKLKSDALGRPHDLDKPENKGRWAGWGRDIPVGELFERLFGVPMPTQIICRAPTGNFCVTAERIRTRPRAFYQYCLRLVEADPQDERNTGHAFERLWQHIFNGNTGWNRERYE</sequence>
<name>A0AA94PKG8_9BACT</name>
<dbReference type="Pfam" id="PF11913">
    <property type="entry name" value="DUF3431"/>
    <property type="match status" value="1"/>
</dbReference>
<protein>
    <submittedName>
        <fullName evidence="1">Uncharacterized protein DUF3431</fullName>
    </submittedName>
</protein>
<organism evidence="1 2">
    <name type="scientific">Pseudodesulfovibrio indicus</name>
    <dbReference type="NCBI Taxonomy" id="1716143"/>
    <lineage>
        <taxon>Bacteria</taxon>
        <taxon>Pseudomonadati</taxon>
        <taxon>Thermodesulfobacteriota</taxon>
        <taxon>Desulfovibrionia</taxon>
        <taxon>Desulfovibrionales</taxon>
        <taxon>Desulfovibrionaceae</taxon>
    </lineage>
</organism>
<evidence type="ECO:0000313" key="2">
    <source>
        <dbReference type="Proteomes" id="UP000295506"/>
    </source>
</evidence>
<dbReference type="AlphaFoldDB" id="A0AA94PKG8"/>
<dbReference type="Proteomes" id="UP000295506">
    <property type="component" value="Unassembled WGS sequence"/>
</dbReference>
<accession>A0AA94PKG8</accession>
<reference evidence="1 2" key="1">
    <citation type="submission" date="2019-03" db="EMBL/GenBank/DDBJ databases">
        <title>Genomic Encyclopedia of Type Strains, Phase IV (KMG-IV): sequencing the most valuable type-strain genomes for metagenomic binning, comparative biology and taxonomic classification.</title>
        <authorList>
            <person name="Goeker M."/>
        </authorList>
    </citation>
    <scope>NUCLEOTIDE SEQUENCE [LARGE SCALE GENOMIC DNA]</scope>
    <source>
        <strain evidence="1 2">DSM 101483</strain>
    </source>
</reference>
<proteinExistence type="predicted"/>
<dbReference type="RefSeq" id="WP_133987305.1">
    <property type="nucleotide sequence ID" value="NZ_SOBK01000007.1"/>
</dbReference>
<gene>
    <name evidence="1" type="ORF">EDC59_10733</name>
</gene>
<comment type="caution">
    <text evidence="1">The sequence shown here is derived from an EMBL/GenBank/DDBJ whole genome shotgun (WGS) entry which is preliminary data.</text>
</comment>
<dbReference type="PANTHER" id="PTHR37490:SF2">
    <property type="match status" value="1"/>
</dbReference>